<comment type="caution">
    <text evidence="6">The sequence shown here is derived from an EMBL/GenBank/DDBJ whole genome shotgun (WGS) entry which is preliminary data.</text>
</comment>
<dbReference type="InterPro" id="IPR006008">
    <property type="entry name" value="YciB"/>
</dbReference>
<evidence type="ECO:0000256" key="5">
    <source>
        <dbReference type="HAMAP-Rule" id="MF_00189"/>
    </source>
</evidence>
<name>Q0EW66_9PROT</name>
<keyword evidence="1 5" id="KW-1003">Cell membrane</keyword>
<keyword evidence="5" id="KW-0997">Cell inner membrane</keyword>
<feature type="transmembrane region" description="Helical" evidence="5">
    <location>
        <begin position="20"/>
        <end position="39"/>
    </location>
</feature>
<dbReference type="STRING" id="314344.AL013_13585"/>
<evidence type="ECO:0000256" key="1">
    <source>
        <dbReference type="ARBA" id="ARBA00022475"/>
    </source>
</evidence>
<dbReference type="Proteomes" id="UP000005297">
    <property type="component" value="Unassembled WGS sequence"/>
</dbReference>
<dbReference type="GO" id="GO:0005886">
    <property type="term" value="C:plasma membrane"/>
    <property type="evidence" value="ECO:0007669"/>
    <property type="project" value="UniProtKB-SubCell"/>
</dbReference>
<sequence length="180" mass="20414">MKMLFDFFPVLLFFIVYKTVDIYAATAVLIAASAVQTFGHRMVKGSFEKSHVITLVLVALFGTLTLALHDEVFIKWKPTAINWLFAVVFIGSQFIGKKPVIERMMGANITLPSNVWTKLNIAWALFFIVLGALNLYVAFSFDTDTWVNFKLFGLMGLTFAFIIAQSFYLLPYLKETEKTD</sequence>
<dbReference type="PANTHER" id="PTHR36917:SF1">
    <property type="entry name" value="INNER MEMBRANE-SPANNING PROTEIN YCIB"/>
    <property type="match status" value="1"/>
</dbReference>
<comment type="function">
    <text evidence="5">Plays a role in cell envelope biogenesis, maintenance of cell envelope integrity and membrane homeostasis.</text>
</comment>
<comment type="subcellular location">
    <subcellularLocation>
        <location evidence="5">Cell inner membrane</location>
        <topology evidence="5">Multi-pass membrane protein</topology>
    </subcellularLocation>
</comment>
<dbReference type="HAMAP" id="MF_00189">
    <property type="entry name" value="YciB"/>
    <property type="match status" value="1"/>
</dbReference>
<comment type="similarity">
    <text evidence="5">Belongs to the YciB family.</text>
</comment>
<keyword evidence="2 5" id="KW-0812">Transmembrane</keyword>
<evidence type="ECO:0000313" key="7">
    <source>
        <dbReference type="Proteomes" id="UP000005297"/>
    </source>
</evidence>
<dbReference type="EMBL" id="AATS01000022">
    <property type="protein sequence ID" value="EAU53489.1"/>
    <property type="molecule type" value="Genomic_DNA"/>
</dbReference>
<keyword evidence="3 5" id="KW-1133">Transmembrane helix</keyword>
<reference evidence="6 7" key="1">
    <citation type="submission" date="2006-09" db="EMBL/GenBank/DDBJ databases">
        <authorList>
            <person name="Emerson D."/>
            <person name="Ferriera S."/>
            <person name="Johnson J."/>
            <person name="Kravitz S."/>
            <person name="Halpern A."/>
            <person name="Remington K."/>
            <person name="Beeson K."/>
            <person name="Tran B."/>
            <person name="Rogers Y.-H."/>
            <person name="Friedman R."/>
            <person name="Venter J.C."/>
        </authorList>
    </citation>
    <scope>NUCLEOTIDE SEQUENCE [LARGE SCALE GENOMIC DNA]</scope>
    <source>
        <strain evidence="6 7">PV-1</strain>
    </source>
</reference>
<dbReference type="InParanoid" id="Q0EW66"/>
<dbReference type="PANTHER" id="PTHR36917">
    <property type="entry name" value="INTRACELLULAR SEPTATION PROTEIN A-RELATED"/>
    <property type="match status" value="1"/>
</dbReference>
<feature type="transmembrane region" description="Helical" evidence="5">
    <location>
        <begin position="51"/>
        <end position="68"/>
    </location>
</feature>
<organism evidence="6 7">
    <name type="scientific">Mariprofundus ferrooxydans PV-1</name>
    <dbReference type="NCBI Taxonomy" id="314345"/>
    <lineage>
        <taxon>Bacteria</taxon>
        <taxon>Pseudomonadati</taxon>
        <taxon>Pseudomonadota</taxon>
        <taxon>Candidatius Mariprofundia</taxon>
        <taxon>Mariprofundales</taxon>
        <taxon>Mariprofundaceae</taxon>
        <taxon>Mariprofundus</taxon>
    </lineage>
</organism>
<gene>
    <name evidence="5" type="primary">yciB</name>
    <name evidence="6" type="ORF">SPV1_09734</name>
</gene>
<dbReference type="HOGENOM" id="CLU_089554_2_0_0"/>
<feature type="transmembrane region" description="Helical" evidence="5">
    <location>
        <begin position="151"/>
        <end position="170"/>
    </location>
</feature>
<feature type="transmembrane region" description="Helical" evidence="5">
    <location>
        <begin position="121"/>
        <end position="139"/>
    </location>
</feature>
<keyword evidence="4 5" id="KW-0472">Membrane</keyword>
<proteinExistence type="inferred from homology"/>
<dbReference type="OrthoDB" id="9788219at2"/>
<evidence type="ECO:0000256" key="2">
    <source>
        <dbReference type="ARBA" id="ARBA00022692"/>
    </source>
</evidence>
<evidence type="ECO:0000256" key="3">
    <source>
        <dbReference type="ARBA" id="ARBA00022989"/>
    </source>
</evidence>
<dbReference type="eggNOG" id="COG2917">
    <property type="taxonomic scope" value="Bacteria"/>
</dbReference>
<evidence type="ECO:0000256" key="4">
    <source>
        <dbReference type="ARBA" id="ARBA00023136"/>
    </source>
</evidence>
<dbReference type="FunCoup" id="Q0EW66">
    <property type="interactions" value="71"/>
</dbReference>
<dbReference type="NCBIfam" id="TIGR00997">
    <property type="entry name" value="ispZ"/>
    <property type="match status" value="1"/>
</dbReference>
<dbReference type="RefSeq" id="WP_009849466.1">
    <property type="nucleotide sequence ID" value="NZ_DS022294.1"/>
</dbReference>
<evidence type="ECO:0000313" key="6">
    <source>
        <dbReference type="EMBL" id="EAU53489.1"/>
    </source>
</evidence>
<dbReference type="Pfam" id="PF04279">
    <property type="entry name" value="IspA"/>
    <property type="match status" value="1"/>
</dbReference>
<feature type="transmembrane region" description="Helical" evidence="5">
    <location>
        <begin position="80"/>
        <end position="100"/>
    </location>
</feature>
<dbReference type="AlphaFoldDB" id="Q0EW66"/>
<keyword evidence="7" id="KW-1185">Reference proteome</keyword>
<accession>Q0EW66</accession>
<dbReference type="NCBIfam" id="NF001325">
    <property type="entry name" value="PRK00259.1-3"/>
    <property type="match status" value="1"/>
</dbReference>
<dbReference type="NCBIfam" id="NF001324">
    <property type="entry name" value="PRK00259.1-2"/>
    <property type="match status" value="1"/>
</dbReference>
<protein>
    <recommendedName>
        <fullName evidence="5">Inner membrane-spanning protein YciB</fullName>
    </recommendedName>
</protein>